<dbReference type="InterPro" id="IPR053838">
    <property type="entry name" value="DUF6925"/>
</dbReference>
<accession>A0ABQ1IRY8</accession>
<dbReference type="EMBL" id="BMDZ01000045">
    <property type="protein sequence ID" value="GGB50604.1"/>
    <property type="molecule type" value="Genomic_DNA"/>
</dbReference>
<organism evidence="1 2">
    <name type="scientific">Tistrella bauzanensis</name>
    <dbReference type="NCBI Taxonomy" id="657419"/>
    <lineage>
        <taxon>Bacteria</taxon>
        <taxon>Pseudomonadati</taxon>
        <taxon>Pseudomonadota</taxon>
        <taxon>Alphaproteobacteria</taxon>
        <taxon>Geminicoccales</taxon>
        <taxon>Geminicoccaceae</taxon>
        <taxon>Tistrella</taxon>
    </lineage>
</organism>
<keyword evidence="2" id="KW-1185">Reference proteome</keyword>
<sequence>MPASVRATDRRTIQDDDTRRLIADLIADPAQGWSTGSFGAIAEFIRDADEAIMGTADVPARLAMATARGALAVNTATACRPLAYHTPSADGIGWSSAIAFCQPATAAICAAHSVVTELGPDDHAVRDQDRPAILFDLGLAIPHVDACIRLSDPAAIAVLRGLAGRPLLGSDPGPRRAAAATGGHRVFMTRLSRIEVYQPVPTAGETSPEGPHTHLLPKLLATGLAHSATTPIAEGEVAGLTMHAVNPLRDMTGRPRPFDLAAHLSFAALFARHGDPRAAMVMQRVFDAVDSGLPPRHSAALTTGCEDLDGRWIRAAMKVALRQARQMGIGDPALIADWQHVHDPAGGDAADGRATAGSCG</sequence>
<gene>
    <name evidence="1" type="ORF">GCM10011505_34580</name>
</gene>
<comment type="caution">
    <text evidence="1">The sequence shown here is derived from an EMBL/GenBank/DDBJ whole genome shotgun (WGS) entry which is preliminary data.</text>
</comment>
<dbReference type="Proteomes" id="UP000603352">
    <property type="component" value="Unassembled WGS sequence"/>
</dbReference>
<evidence type="ECO:0000313" key="1">
    <source>
        <dbReference type="EMBL" id="GGB50604.1"/>
    </source>
</evidence>
<proteinExistence type="predicted"/>
<reference evidence="2" key="1">
    <citation type="journal article" date="2019" name="Int. J. Syst. Evol. Microbiol.">
        <title>The Global Catalogue of Microorganisms (GCM) 10K type strain sequencing project: providing services to taxonomists for standard genome sequencing and annotation.</title>
        <authorList>
            <consortium name="The Broad Institute Genomics Platform"/>
            <consortium name="The Broad Institute Genome Sequencing Center for Infectious Disease"/>
            <person name="Wu L."/>
            <person name="Ma J."/>
        </authorList>
    </citation>
    <scope>NUCLEOTIDE SEQUENCE [LARGE SCALE GENOMIC DNA]</scope>
    <source>
        <strain evidence="2">CGMCC 1.10188</strain>
    </source>
</reference>
<evidence type="ECO:0000313" key="2">
    <source>
        <dbReference type="Proteomes" id="UP000603352"/>
    </source>
</evidence>
<dbReference type="Pfam" id="PF21973">
    <property type="entry name" value="DUF6925"/>
    <property type="match status" value="1"/>
</dbReference>
<protein>
    <submittedName>
        <fullName evidence="1">Uncharacterized protein</fullName>
    </submittedName>
</protein>
<dbReference type="RefSeq" id="WP_188580121.1">
    <property type="nucleotide sequence ID" value="NZ_BMDZ01000045.1"/>
</dbReference>
<name>A0ABQ1IRY8_9PROT</name>